<feature type="compositionally biased region" description="Polar residues" evidence="12">
    <location>
        <begin position="28"/>
        <end position="37"/>
    </location>
</feature>
<dbReference type="SMART" id="SM00487">
    <property type="entry name" value="DEXDc"/>
    <property type="match status" value="1"/>
</dbReference>
<organism evidence="15 16">
    <name type="scientific">Orchesella cincta</name>
    <name type="common">Springtail</name>
    <name type="synonym">Podura cincta</name>
    <dbReference type="NCBI Taxonomy" id="48709"/>
    <lineage>
        <taxon>Eukaryota</taxon>
        <taxon>Metazoa</taxon>
        <taxon>Ecdysozoa</taxon>
        <taxon>Arthropoda</taxon>
        <taxon>Hexapoda</taxon>
        <taxon>Collembola</taxon>
        <taxon>Entomobryomorpha</taxon>
        <taxon>Entomobryoidea</taxon>
        <taxon>Orchesellidae</taxon>
        <taxon>Orchesellinae</taxon>
        <taxon>Orchesella</taxon>
    </lineage>
</organism>
<dbReference type="Pfam" id="PF00271">
    <property type="entry name" value="Helicase_C"/>
    <property type="match status" value="1"/>
</dbReference>
<evidence type="ECO:0000259" key="14">
    <source>
        <dbReference type="PROSITE" id="PS51194"/>
    </source>
</evidence>
<dbReference type="OMA" id="KCQTHEL"/>
<reference evidence="15 16" key="1">
    <citation type="journal article" date="2016" name="Genome Biol. Evol.">
        <title>Gene Family Evolution Reflects Adaptation to Soil Environmental Stressors in the Genome of the Collembolan Orchesella cincta.</title>
        <authorList>
            <person name="Faddeeva-Vakhrusheva A."/>
            <person name="Derks M.F."/>
            <person name="Anvar S.Y."/>
            <person name="Agamennone V."/>
            <person name="Suring W."/>
            <person name="Smit S."/>
            <person name="van Straalen N.M."/>
            <person name="Roelofs D."/>
        </authorList>
    </citation>
    <scope>NUCLEOTIDE SEQUENCE [LARGE SCALE GENOMIC DNA]</scope>
    <source>
        <tissue evidence="15">Mixed pool</tissue>
    </source>
</reference>
<dbReference type="Proteomes" id="UP000094527">
    <property type="component" value="Unassembled WGS sequence"/>
</dbReference>
<evidence type="ECO:0000256" key="5">
    <source>
        <dbReference type="ARBA" id="ARBA00022776"/>
    </source>
</evidence>
<dbReference type="Gene3D" id="3.40.50.10810">
    <property type="entry name" value="Tandem AAA-ATPase domain"/>
    <property type="match status" value="1"/>
</dbReference>
<comment type="caution">
    <text evidence="15">The sequence shown here is derived from an EMBL/GenBank/DDBJ whole genome shotgun (WGS) entry which is preliminary data.</text>
</comment>
<evidence type="ECO:0000256" key="6">
    <source>
        <dbReference type="ARBA" id="ARBA00022801"/>
    </source>
</evidence>
<dbReference type="SUPFAM" id="SSF52540">
    <property type="entry name" value="P-loop containing nucleoside triphosphate hydrolases"/>
    <property type="match status" value="2"/>
</dbReference>
<dbReference type="Pfam" id="PF00176">
    <property type="entry name" value="SNF2-rel_dom"/>
    <property type="match status" value="1"/>
</dbReference>
<comment type="function">
    <text evidence="10">Involved in mitotic DNA repair and meiotic recombination. Functions in the recombinational DNA repair pathway. Essential for interhomolog gene conversion (GC), but may have a less important role in intersister GC than spn-A/Rad51. In the presence of DNA, spn-A/Rad51 enhances the ATPase activity of okr/Rad54.</text>
</comment>
<dbReference type="GO" id="GO:0016787">
    <property type="term" value="F:hydrolase activity"/>
    <property type="evidence" value="ECO:0007669"/>
    <property type="project" value="UniProtKB-KW"/>
</dbReference>
<dbReference type="InterPro" id="IPR050496">
    <property type="entry name" value="SNF2_RAD54_helicase_repair"/>
</dbReference>
<evidence type="ECO:0000313" key="16">
    <source>
        <dbReference type="Proteomes" id="UP000094527"/>
    </source>
</evidence>
<dbReference type="Gene3D" id="3.40.50.300">
    <property type="entry name" value="P-loop containing nucleotide triphosphate hydrolases"/>
    <property type="match status" value="1"/>
</dbReference>
<feature type="domain" description="Helicase ATP-binding" evidence="13">
    <location>
        <begin position="362"/>
        <end position="532"/>
    </location>
</feature>
<dbReference type="GO" id="GO:0007131">
    <property type="term" value="P:reciprocal meiotic recombination"/>
    <property type="evidence" value="ECO:0007669"/>
    <property type="project" value="TreeGrafter"/>
</dbReference>
<evidence type="ECO:0000256" key="1">
    <source>
        <dbReference type="ARBA" id="ARBA00004123"/>
    </source>
</evidence>
<dbReference type="SMART" id="SM00490">
    <property type="entry name" value="HELICc"/>
    <property type="match status" value="1"/>
</dbReference>
<feature type="domain" description="Helicase C-terminal" evidence="14">
    <location>
        <begin position="691"/>
        <end position="850"/>
    </location>
</feature>
<dbReference type="AlphaFoldDB" id="A0A1D2N803"/>
<comment type="subcellular location">
    <subcellularLocation>
        <location evidence="1">Nucleus</location>
    </subcellularLocation>
</comment>
<evidence type="ECO:0000256" key="11">
    <source>
        <dbReference type="ARBA" id="ARBA00029956"/>
    </source>
</evidence>
<gene>
    <name evidence="15" type="ORF">Ocin01_05474</name>
</gene>
<evidence type="ECO:0000256" key="9">
    <source>
        <dbReference type="ARBA" id="ARBA00023306"/>
    </source>
</evidence>
<keyword evidence="16" id="KW-1185">Reference proteome</keyword>
<feature type="region of interest" description="Disordered" evidence="12">
    <location>
        <begin position="84"/>
        <end position="127"/>
    </location>
</feature>
<dbReference type="GO" id="GO:0051301">
    <property type="term" value="P:cell division"/>
    <property type="evidence" value="ECO:0007669"/>
    <property type="project" value="UniProtKB-KW"/>
</dbReference>
<dbReference type="PANTHER" id="PTHR45629">
    <property type="entry name" value="SNF2/RAD54 FAMILY MEMBER"/>
    <property type="match status" value="1"/>
</dbReference>
<dbReference type="CDD" id="cd18004">
    <property type="entry name" value="DEXHc_RAD54"/>
    <property type="match status" value="1"/>
</dbReference>
<protein>
    <recommendedName>
        <fullName evidence="3">DNA repair and recombination protein RAD54-like</fullName>
    </recommendedName>
    <alternativeName>
        <fullName evidence="11">Protein okra</fullName>
    </alternativeName>
</protein>
<evidence type="ECO:0000256" key="2">
    <source>
        <dbReference type="ARBA" id="ARBA00011467"/>
    </source>
</evidence>
<keyword evidence="8" id="KW-0469">Meiosis</keyword>
<dbReference type="GO" id="GO:0005634">
    <property type="term" value="C:nucleus"/>
    <property type="evidence" value="ECO:0007669"/>
    <property type="project" value="UniProtKB-SubCell"/>
</dbReference>
<dbReference type="InterPro" id="IPR000330">
    <property type="entry name" value="SNF2_N"/>
</dbReference>
<proteinExistence type="predicted"/>
<keyword evidence="7" id="KW-0539">Nucleus</keyword>
<evidence type="ECO:0000313" key="15">
    <source>
        <dbReference type="EMBL" id="ODN01205.1"/>
    </source>
</evidence>
<evidence type="ECO:0000256" key="8">
    <source>
        <dbReference type="ARBA" id="ARBA00023254"/>
    </source>
</evidence>
<evidence type="ECO:0000259" key="13">
    <source>
        <dbReference type="PROSITE" id="PS51192"/>
    </source>
</evidence>
<sequence>MESKKLASVTVFRRPRKGFVPPRRANEGATTDTTNTSPKEEASTSKKKINLSPLFSKIRKKLEQDCVEEETLKDITTTFKGESVDGSVQILEPEEPFVEDGQRGGPNTVDDDDDPFSDPMDDWNGDNLEESIPVAKSQIEEFQPATSGFKKPVLFSQRSRINNFEAEVVNNLQASPPQMQQVDDKKYYGAVFAKTSTRKHKKWEGDGYIIFSKGKIVTLKNTSGKVIDSSNNYKLDSEHFEDGKVFKLGGKEVQIVEELKSDPFAKDVKPPSPEPAAIKALGKLPTPLMNKPFICPLAPGTVLTSEKANRNLSKPMFDPEAPDALVMPILDPSEDVRVVVDPHLSRHLRQHQREGVTFLYKCVMGKYYNGAILGDEMGLGKTLQTISLLWLARFLTLLKQDPYQRKEIIKRALIVCPSSLTSNWEKEFYRWLGHERIRAFAVNSDHPLKHCPPQCPVIIISYEMATRSEEALKKMKFDLIVCDEAHKIKNKNGQAYVFLSKLPCRRRILLTGTPCQNDLMELYALVDFANPGVLGPEHEFRKEYEKPIEKFQESHSTLSEKQVGQAKALQLNTMLNNFFLRRTHSVMIRYLPPRITFVVICKPSELQKRLYKLVLSSNVVQNCVTGSGNCSTPLSVILALKKLCNHPNLVHPKSNNVEKVEESIYSDLAKGFPQGHRHDLLRIEDSGKMKVLSTLLKSLQGQKVVVVSHYTQTLDLLEDLCKTFSYQFKRLDGTTIAKQRQQIVDQFNTSPNEFVFLLSSKAGGLGLNLQGASNIILYDIDWNPAHDIQAMSRCWRPGQKKLTNIYRLITSGTIEERIFHRQIAKQDLSGSVMDLLLSSSSVKFSPQDLKDIFSLYEGETCLTHDLIECDCPMDGIAKALNTSMEDFDLEVENIPVAPPPRKKLKSISTMAELHAWEHHGPPFESENLDPGLRSASKDVQFIFCSRSLPSDETN</sequence>
<dbReference type="InterPro" id="IPR001650">
    <property type="entry name" value="Helicase_C-like"/>
</dbReference>
<dbReference type="Gene3D" id="1.20.120.850">
    <property type="entry name" value="SWI2/SNF2 ATPases, N-terminal domain"/>
    <property type="match status" value="1"/>
</dbReference>
<dbReference type="PROSITE" id="PS51194">
    <property type="entry name" value="HELICASE_CTER"/>
    <property type="match status" value="1"/>
</dbReference>
<dbReference type="GO" id="GO:0015616">
    <property type="term" value="F:DNA translocase activity"/>
    <property type="evidence" value="ECO:0007669"/>
    <property type="project" value="TreeGrafter"/>
</dbReference>
<dbReference type="InterPro" id="IPR038718">
    <property type="entry name" value="SNF2-like_sf"/>
</dbReference>
<dbReference type="PANTHER" id="PTHR45629:SF7">
    <property type="entry name" value="DNA EXCISION REPAIR PROTEIN ERCC-6-RELATED"/>
    <property type="match status" value="1"/>
</dbReference>
<evidence type="ECO:0000256" key="12">
    <source>
        <dbReference type="SAM" id="MobiDB-lite"/>
    </source>
</evidence>
<dbReference type="GO" id="GO:0005524">
    <property type="term" value="F:ATP binding"/>
    <property type="evidence" value="ECO:0007669"/>
    <property type="project" value="InterPro"/>
</dbReference>
<accession>A0A1D2N803</accession>
<feature type="compositionally biased region" description="Acidic residues" evidence="12">
    <location>
        <begin position="109"/>
        <end position="127"/>
    </location>
</feature>
<comment type="subunit">
    <text evidence="2">Interacts (via N-terminus) with spn-A/Rad51.</text>
</comment>
<keyword evidence="9" id="KW-0131">Cell cycle</keyword>
<dbReference type="EMBL" id="LJIJ01000167">
    <property type="protein sequence ID" value="ODN01205.1"/>
    <property type="molecule type" value="Genomic_DNA"/>
</dbReference>
<evidence type="ECO:0000256" key="4">
    <source>
        <dbReference type="ARBA" id="ARBA00022618"/>
    </source>
</evidence>
<dbReference type="InterPro" id="IPR027417">
    <property type="entry name" value="P-loop_NTPase"/>
</dbReference>
<evidence type="ECO:0000256" key="3">
    <source>
        <dbReference type="ARBA" id="ARBA00015341"/>
    </source>
</evidence>
<keyword evidence="4" id="KW-0132">Cell division</keyword>
<evidence type="ECO:0000256" key="10">
    <source>
        <dbReference type="ARBA" id="ARBA00024776"/>
    </source>
</evidence>
<name>A0A1D2N803_ORCCI</name>
<dbReference type="CDD" id="cd18793">
    <property type="entry name" value="SF2_C_SNF"/>
    <property type="match status" value="1"/>
</dbReference>
<keyword evidence="6" id="KW-0378">Hydrolase</keyword>
<dbReference type="InterPro" id="IPR049730">
    <property type="entry name" value="SNF2/RAD54-like_C"/>
</dbReference>
<keyword evidence="5" id="KW-0498">Mitosis</keyword>
<dbReference type="GO" id="GO:0000724">
    <property type="term" value="P:double-strand break repair via homologous recombination"/>
    <property type="evidence" value="ECO:0007669"/>
    <property type="project" value="TreeGrafter"/>
</dbReference>
<dbReference type="STRING" id="48709.A0A1D2N803"/>
<evidence type="ECO:0000256" key="7">
    <source>
        <dbReference type="ARBA" id="ARBA00023242"/>
    </source>
</evidence>
<feature type="region of interest" description="Disordered" evidence="12">
    <location>
        <begin position="1"/>
        <end position="47"/>
    </location>
</feature>
<dbReference type="InterPro" id="IPR014001">
    <property type="entry name" value="Helicase_ATP-bd"/>
</dbReference>
<dbReference type="FunFam" id="3.40.50.10810:FF:000019">
    <property type="entry name" value="DNA excision repair protein ERCC-6-like 2 isoform X1"/>
    <property type="match status" value="1"/>
</dbReference>
<dbReference type="PROSITE" id="PS51192">
    <property type="entry name" value="HELICASE_ATP_BIND_1"/>
    <property type="match status" value="1"/>
</dbReference>
<dbReference type="OrthoDB" id="413460at2759"/>